<dbReference type="AlphaFoldDB" id="A0A8E0RWE1"/>
<dbReference type="Proteomes" id="UP000728185">
    <property type="component" value="Unassembled WGS sequence"/>
</dbReference>
<feature type="compositionally biased region" description="Basic and acidic residues" evidence="1">
    <location>
        <begin position="15"/>
        <end position="32"/>
    </location>
</feature>
<keyword evidence="3" id="KW-1185">Reference proteome</keyword>
<comment type="caution">
    <text evidence="2">The sequence shown here is derived from an EMBL/GenBank/DDBJ whole genome shotgun (WGS) entry which is preliminary data.</text>
</comment>
<feature type="compositionally biased region" description="Basic and acidic residues" evidence="1">
    <location>
        <begin position="83"/>
        <end position="95"/>
    </location>
</feature>
<evidence type="ECO:0000313" key="2">
    <source>
        <dbReference type="EMBL" id="KAA0191036.1"/>
    </source>
</evidence>
<dbReference type="OrthoDB" id="10596407at2759"/>
<name>A0A8E0RWE1_9TREM</name>
<feature type="compositionally biased region" description="Low complexity" evidence="1">
    <location>
        <begin position="125"/>
        <end position="137"/>
    </location>
</feature>
<feature type="compositionally biased region" description="Basic and acidic residues" evidence="1">
    <location>
        <begin position="40"/>
        <end position="54"/>
    </location>
</feature>
<sequence>MSHFYSTNYFHLHQESHVPEPLDSKHESRGDPDGVYFSDSESHSTSRHGGHGEELPESLADAISLGAISMMTGISCYDELPDDEHSTDSDLDHTSNPRSDAIGIRSRTRLTTCASLKLLGHSYWGPSSTSTSSSSSPSSPPGPESGPKLDTDYPHGKRGRHRVAVQRTKSEPAVVARRSKRRTRRSAKRKPLPSGSHIQSTEAVGSTDVDNVAEKQVRNDSVYFCLFLCIFHCRIVTQCHAQSLCRFVQRLAELAFRQQFLRTAIQSEEIYRRDLNFLATVPLEFAGESENTQLVEWLEQRLIPLLTPLIERHSGLLCRLRSELERCERLSQSSPFRVAIHDGFRPLSKSDQAKSADILTDIFDANLAQTEPGEAVESESDNMIPNDPVDAITIASGDDPGSSGSTTYSVLQADDSRKPHSMFQRCSMRPGKMNSNVDPGSFDTVFAAYLDLLEVSFLCSPRRTSLHRVNLSQNQILLFSSELYAFSDFLPPYASG</sequence>
<feature type="compositionally biased region" description="Basic residues" evidence="1">
    <location>
        <begin position="177"/>
        <end position="191"/>
    </location>
</feature>
<gene>
    <name evidence="2" type="ORF">FBUS_05423</name>
</gene>
<evidence type="ECO:0000313" key="3">
    <source>
        <dbReference type="Proteomes" id="UP000728185"/>
    </source>
</evidence>
<dbReference type="EMBL" id="LUCM01006609">
    <property type="protein sequence ID" value="KAA0191036.1"/>
    <property type="molecule type" value="Genomic_DNA"/>
</dbReference>
<feature type="region of interest" description="Disordered" evidence="1">
    <location>
        <begin position="15"/>
        <end position="54"/>
    </location>
</feature>
<feature type="region of interest" description="Disordered" evidence="1">
    <location>
        <begin position="124"/>
        <end position="208"/>
    </location>
</feature>
<evidence type="ECO:0000256" key="1">
    <source>
        <dbReference type="SAM" id="MobiDB-lite"/>
    </source>
</evidence>
<proteinExistence type="predicted"/>
<protein>
    <submittedName>
        <fullName evidence="2">Uncharacterized protein</fullName>
    </submittedName>
</protein>
<accession>A0A8E0RWE1</accession>
<organism evidence="2 3">
    <name type="scientific">Fasciolopsis buskii</name>
    <dbReference type="NCBI Taxonomy" id="27845"/>
    <lineage>
        <taxon>Eukaryota</taxon>
        <taxon>Metazoa</taxon>
        <taxon>Spiralia</taxon>
        <taxon>Lophotrochozoa</taxon>
        <taxon>Platyhelminthes</taxon>
        <taxon>Trematoda</taxon>
        <taxon>Digenea</taxon>
        <taxon>Plagiorchiida</taxon>
        <taxon>Echinostomata</taxon>
        <taxon>Echinostomatoidea</taxon>
        <taxon>Fasciolidae</taxon>
        <taxon>Fasciolopsis</taxon>
    </lineage>
</organism>
<feature type="region of interest" description="Disordered" evidence="1">
    <location>
        <begin position="79"/>
        <end position="104"/>
    </location>
</feature>
<reference evidence="2" key="1">
    <citation type="submission" date="2019-05" db="EMBL/GenBank/DDBJ databases">
        <title>Annotation for the trematode Fasciolopsis buski.</title>
        <authorList>
            <person name="Choi Y.-J."/>
        </authorList>
    </citation>
    <scope>NUCLEOTIDE SEQUENCE</scope>
    <source>
        <strain evidence="2">HT</strain>
        <tissue evidence="2">Whole worm</tissue>
    </source>
</reference>